<protein>
    <submittedName>
        <fullName evidence="4">SCO family protein</fullName>
    </submittedName>
</protein>
<dbReference type="CDD" id="cd02968">
    <property type="entry name" value="SCO"/>
    <property type="match status" value="1"/>
</dbReference>
<proteinExistence type="inferred from homology"/>
<dbReference type="PROSITE" id="PS51352">
    <property type="entry name" value="THIOREDOXIN_2"/>
    <property type="match status" value="1"/>
</dbReference>
<dbReference type="InterPro" id="IPR013766">
    <property type="entry name" value="Thioredoxin_domain"/>
</dbReference>
<comment type="similarity">
    <text evidence="1">Belongs to the SCO1/2 family.</text>
</comment>
<dbReference type="PANTHER" id="PTHR12151">
    <property type="entry name" value="ELECTRON TRANSPORT PROTIN SCO1/SENC FAMILY MEMBER"/>
    <property type="match status" value="1"/>
</dbReference>
<dbReference type="InterPro" id="IPR036249">
    <property type="entry name" value="Thioredoxin-like_sf"/>
</dbReference>
<dbReference type="Proteomes" id="UP001218579">
    <property type="component" value="Unassembled WGS sequence"/>
</dbReference>
<keyword evidence="5" id="KW-1185">Reference proteome</keyword>
<dbReference type="RefSeq" id="WP_272745228.1">
    <property type="nucleotide sequence ID" value="NZ_JAQQKV010000002.1"/>
</dbReference>
<dbReference type="Pfam" id="PF02630">
    <property type="entry name" value="SCO1-SenC"/>
    <property type="match status" value="1"/>
</dbReference>
<reference evidence="4 5" key="1">
    <citation type="submission" date="2023-01" db="EMBL/GenBank/DDBJ databases">
        <title>Novel species of the genus Asticcacaulis isolated from rivers.</title>
        <authorList>
            <person name="Lu H."/>
        </authorList>
    </citation>
    <scope>NUCLEOTIDE SEQUENCE [LARGE SCALE GENOMIC DNA]</scope>
    <source>
        <strain evidence="4 5">LKC15W</strain>
    </source>
</reference>
<keyword evidence="2" id="KW-0186">Copper</keyword>
<evidence type="ECO:0000313" key="5">
    <source>
        <dbReference type="Proteomes" id="UP001218579"/>
    </source>
</evidence>
<sequence>MMKSRLTIILIVFVGLFALIGSYWYTTLKAAPGGSSQVDPSVKVGGDFTMIDQNGRAVTQDILKGKWSAVFFGFTYCPDICPLTLQHLNAVQKELGDKAKDFQIVFVTVDPERDSPAAMKSYIESPGFPGGVIGLTGTAQQVDDIAKVYRATYSKSGEGEDYTMNHTAVIYLMNPKGEFVLPLGREISPKDSADMILKEMR</sequence>
<dbReference type="EMBL" id="JAQQKV010000002">
    <property type="protein sequence ID" value="MDC7676914.1"/>
    <property type="molecule type" value="Genomic_DNA"/>
</dbReference>
<accession>A0ABT5HMT8</accession>
<dbReference type="SUPFAM" id="SSF52833">
    <property type="entry name" value="Thioredoxin-like"/>
    <property type="match status" value="1"/>
</dbReference>
<gene>
    <name evidence="4" type="ORF">PQU98_12275</name>
</gene>
<comment type="caution">
    <text evidence="4">The sequence shown here is derived from an EMBL/GenBank/DDBJ whole genome shotgun (WGS) entry which is preliminary data.</text>
</comment>
<evidence type="ECO:0000256" key="1">
    <source>
        <dbReference type="ARBA" id="ARBA00010996"/>
    </source>
</evidence>
<feature type="domain" description="Thioredoxin" evidence="3">
    <location>
        <begin position="39"/>
        <end position="201"/>
    </location>
</feature>
<organism evidence="4 5">
    <name type="scientific">Asticcacaulis machinosus</name>
    <dbReference type="NCBI Taxonomy" id="2984211"/>
    <lineage>
        <taxon>Bacteria</taxon>
        <taxon>Pseudomonadati</taxon>
        <taxon>Pseudomonadota</taxon>
        <taxon>Alphaproteobacteria</taxon>
        <taxon>Caulobacterales</taxon>
        <taxon>Caulobacteraceae</taxon>
        <taxon>Asticcacaulis</taxon>
    </lineage>
</organism>
<name>A0ABT5HMT8_9CAUL</name>
<evidence type="ECO:0000259" key="3">
    <source>
        <dbReference type="PROSITE" id="PS51352"/>
    </source>
</evidence>
<dbReference type="Gene3D" id="3.40.30.10">
    <property type="entry name" value="Glutaredoxin"/>
    <property type="match status" value="1"/>
</dbReference>
<evidence type="ECO:0000256" key="2">
    <source>
        <dbReference type="ARBA" id="ARBA00023008"/>
    </source>
</evidence>
<dbReference type="InterPro" id="IPR003782">
    <property type="entry name" value="SCO1/SenC"/>
</dbReference>
<evidence type="ECO:0000313" key="4">
    <source>
        <dbReference type="EMBL" id="MDC7676914.1"/>
    </source>
</evidence>
<dbReference type="PANTHER" id="PTHR12151:SF25">
    <property type="entry name" value="LINALOOL DEHYDRATASE_ISOMERASE DOMAIN-CONTAINING PROTEIN"/>
    <property type="match status" value="1"/>
</dbReference>